<sequence>MNTVSSHLLLQNYLEKIKKKLKSITIQETYARIQNNRAIVIDVREKEEWFRGHIPGALSIERAKIEWEIENVIQQTDFPLICYCGDGQLSMLATYSLGEMGYSQAYWMEKGWKGWKELKYPISYSPQLELRDHLEKLGSICYLARLYDKIKAIYAGMLPPTEYIQDDWDKALLELLCIDSSLLEKLIVSSSNEQNFLIELKKILGPSWPTHHTIELYNERCQLRKMQGVQKPQFWFWGKKHKK</sequence>
<name>A0A4Y8PEN7_9BACT</name>
<dbReference type="OrthoDB" id="9800872at2"/>
<evidence type="ECO:0000259" key="1">
    <source>
        <dbReference type="PROSITE" id="PS50206"/>
    </source>
</evidence>
<comment type="caution">
    <text evidence="2">The sequence shown here is derived from an EMBL/GenBank/DDBJ whole genome shotgun (WGS) entry which is preliminary data.</text>
</comment>
<dbReference type="PANTHER" id="PTHR43031:SF1">
    <property type="entry name" value="PYRIDINE NUCLEOTIDE-DISULPHIDE OXIDOREDUCTASE"/>
    <property type="match status" value="1"/>
</dbReference>
<dbReference type="InterPro" id="IPR050229">
    <property type="entry name" value="GlpE_sulfurtransferase"/>
</dbReference>
<dbReference type="Pfam" id="PF16798">
    <property type="entry name" value="DUF5069"/>
    <property type="match status" value="1"/>
</dbReference>
<dbReference type="AlphaFoldDB" id="A0A4Y8PEN7"/>
<accession>A0A4Y8PEN7</accession>
<dbReference type="SMART" id="SM00450">
    <property type="entry name" value="RHOD"/>
    <property type="match status" value="1"/>
</dbReference>
<dbReference type="SUPFAM" id="SSF52821">
    <property type="entry name" value="Rhodanese/Cell cycle control phosphatase"/>
    <property type="match status" value="1"/>
</dbReference>
<protein>
    <submittedName>
        <fullName evidence="2">Sulfurtransferase</fullName>
    </submittedName>
</protein>
<dbReference type="InterPro" id="IPR036873">
    <property type="entry name" value="Rhodanese-like_dom_sf"/>
</dbReference>
<feature type="domain" description="Rhodanese" evidence="1">
    <location>
        <begin position="34"/>
        <end position="124"/>
    </location>
</feature>
<dbReference type="Pfam" id="PF00581">
    <property type="entry name" value="Rhodanese"/>
    <property type="match status" value="1"/>
</dbReference>
<dbReference type="PROSITE" id="PS50206">
    <property type="entry name" value="RHODANESE_3"/>
    <property type="match status" value="1"/>
</dbReference>
<dbReference type="Proteomes" id="UP000297713">
    <property type="component" value="Unassembled WGS sequence"/>
</dbReference>
<proteinExistence type="predicted"/>
<gene>
    <name evidence="2" type="ORF">A7Q10_07960</name>
</gene>
<organism evidence="2 3">
    <name type="scientific">Methylacidiphilum caldifontis</name>
    <dbReference type="NCBI Taxonomy" id="2795386"/>
    <lineage>
        <taxon>Bacteria</taxon>
        <taxon>Pseudomonadati</taxon>
        <taxon>Verrucomicrobiota</taxon>
        <taxon>Methylacidiphilae</taxon>
        <taxon>Methylacidiphilales</taxon>
        <taxon>Methylacidiphilaceae</taxon>
        <taxon>Methylacidiphilum (ex Ratnadevi et al. 2023)</taxon>
    </lineage>
</organism>
<dbReference type="EMBL" id="LXQC01000138">
    <property type="protein sequence ID" value="TFE68734.1"/>
    <property type="molecule type" value="Genomic_DNA"/>
</dbReference>
<dbReference type="InterPro" id="IPR001763">
    <property type="entry name" value="Rhodanese-like_dom"/>
</dbReference>
<keyword evidence="2" id="KW-0808">Transferase</keyword>
<dbReference type="InterPro" id="IPR031849">
    <property type="entry name" value="DUF5069"/>
</dbReference>
<dbReference type="CDD" id="cd00158">
    <property type="entry name" value="RHOD"/>
    <property type="match status" value="1"/>
</dbReference>
<dbReference type="RefSeq" id="WP_134440048.1">
    <property type="nucleotide sequence ID" value="NZ_CP065957.1"/>
</dbReference>
<dbReference type="Gene3D" id="3.40.250.10">
    <property type="entry name" value="Rhodanese-like domain"/>
    <property type="match status" value="1"/>
</dbReference>
<evidence type="ECO:0000313" key="2">
    <source>
        <dbReference type="EMBL" id="TFE68734.1"/>
    </source>
</evidence>
<evidence type="ECO:0000313" key="3">
    <source>
        <dbReference type="Proteomes" id="UP000297713"/>
    </source>
</evidence>
<dbReference type="PANTHER" id="PTHR43031">
    <property type="entry name" value="FAD-DEPENDENT OXIDOREDUCTASE"/>
    <property type="match status" value="1"/>
</dbReference>
<reference evidence="2 3" key="1">
    <citation type="submission" date="2016-05" db="EMBL/GenBank/DDBJ databases">
        <title>Diversity and Homogeneity among Thermoacidophilic Verrucomicrobia Methanotrophs Linked with Geographical Origin.</title>
        <authorList>
            <person name="Erikstad H.-A."/>
            <person name="Smestad N.B."/>
            <person name="Ceballos R.M."/>
            <person name="Birkeland N.-K."/>
        </authorList>
    </citation>
    <scope>NUCLEOTIDE SEQUENCE [LARGE SCALE GENOMIC DNA]</scope>
    <source>
        <strain evidence="2 3">Phi</strain>
    </source>
</reference>
<dbReference type="GO" id="GO:0016740">
    <property type="term" value="F:transferase activity"/>
    <property type="evidence" value="ECO:0007669"/>
    <property type="project" value="UniProtKB-KW"/>
</dbReference>
<keyword evidence="3" id="KW-1185">Reference proteome</keyword>